<evidence type="ECO:0000313" key="1">
    <source>
        <dbReference type="EMBL" id="MCZ8516525.1"/>
    </source>
</evidence>
<dbReference type="Pfam" id="PF08812">
    <property type="entry name" value="YtxC"/>
    <property type="match status" value="1"/>
</dbReference>
<dbReference type="InterPro" id="IPR014199">
    <property type="entry name" value="Spore_YtxC"/>
</dbReference>
<proteinExistence type="predicted"/>
<reference evidence="1 2" key="1">
    <citation type="submission" date="2022-12" db="EMBL/GenBank/DDBJ databases">
        <title>Draft genome sequence of Paenibacillus sp. dW9.</title>
        <authorList>
            <person name="Choi E.-W."/>
            <person name="Kim D.-U."/>
        </authorList>
    </citation>
    <scope>NUCLEOTIDE SEQUENCE [LARGE SCALE GENOMIC DNA]</scope>
    <source>
        <strain evidence="2">dW9</strain>
    </source>
</reference>
<dbReference type="RefSeq" id="WP_269885061.1">
    <property type="nucleotide sequence ID" value="NZ_JAQAGZ010000024.1"/>
</dbReference>
<sequence length="309" mass="35791">MKLFNVIMMKRSKEQADRLLQALRRSADGLHNANLIHITLNDAEDMAVLQVEGVLPQFELLKDAEAVYAGAASAIADYMLAEEERKLIRKLIREEFEYDQEDEMAQIMVYCEQMLSGASSAEGEFPLSHARDRRKGKIISEVTGYLSEHTELNLDGFMRFRLHGYMDELREVVEYAVDEYVMDRQHQEFISLLQYFVYIQEAKIPFVHLIHKGGGDFLLLNDRMERINTDDREATVTVEMLEKDMNFEDMIVSTLITVSPQQIYIHTREPEVQVIKTISQIFENRVELCGYCRLCHSLDRSTAGEYNKG</sequence>
<comment type="caution">
    <text evidence="1">The sequence shown here is derived from an EMBL/GenBank/DDBJ whole genome shotgun (WGS) entry which is preliminary data.</text>
</comment>
<keyword evidence="2" id="KW-1185">Reference proteome</keyword>
<organism evidence="1 2">
    <name type="scientific">Paenibacillus gyeongsangnamensis</name>
    <dbReference type="NCBI Taxonomy" id="3388067"/>
    <lineage>
        <taxon>Bacteria</taxon>
        <taxon>Bacillati</taxon>
        <taxon>Bacillota</taxon>
        <taxon>Bacilli</taxon>
        <taxon>Bacillales</taxon>
        <taxon>Paenibacillaceae</taxon>
        <taxon>Paenibacillus</taxon>
    </lineage>
</organism>
<dbReference type="EMBL" id="JAQAGZ010000024">
    <property type="protein sequence ID" value="MCZ8516525.1"/>
    <property type="molecule type" value="Genomic_DNA"/>
</dbReference>
<gene>
    <name evidence="1" type="ORF">O9H85_29880</name>
</gene>
<dbReference type="Proteomes" id="UP001527882">
    <property type="component" value="Unassembled WGS sequence"/>
</dbReference>
<evidence type="ECO:0000313" key="2">
    <source>
        <dbReference type="Proteomes" id="UP001527882"/>
    </source>
</evidence>
<name>A0ABT4QI13_9BACL</name>
<accession>A0ABT4QI13</accession>
<protein>
    <submittedName>
        <fullName evidence="1">Sporulation protein YtxC</fullName>
    </submittedName>
</protein>